<evidence type="ECO:0000313" key="3">
    <source>
        <dbReference type="EMBL" id="CAF3759966.1"/>
    </source>
</evidence>
<dbReference type="EMBL" id="CAJOBC010002954">
    <property type="protein sequence ID" value="CAF3759966.1"/>
    <property type="molecule type" value="Genomic_DNA"/>
</dbReference>
<sequence length="438" mass="50327">YIKVFNLFQSYPPPTNPVHIHNELISTRLYITTLLISSLILGFYTSFIDRTQIVTTKSPTIEQYNRIYEQHYQTLTCPCTKVSISYETFIRLSPTYHQICTSRFISEEWYWYLLANGDFIQQNDDFRKTSLGSFQMLSTFCQSVSQTVNDSLSVFYSSNYVTGKLISQQLFEVQSNSFIDLFILDATNSYKHALQIIRDTTQGNALLAAESELFFSYNYYSIIKSPDIYYDSNNQSCSCTSTDKCIAESKIYEIANWDDTDYVYELSGNYFNVTGFYYGCYIIESLLQSTLECFYNETCFTQINSMILVPLSTTNMNVTALNVSVKSQYKPETTIETIVNNLMIEQWNPSISFGSYYNECQPSECTYTYTAKLDIVYVLTTIIGLTGGLTKVLPLIIPNLVAAMTLYVIPYIRKYFEKKRRNRAASATTSDKPNNVSL</sequence>
<feature type="non-terminal residue" evidence="2">
    <location>
        <position position="1"/>
    </location>
</feature>
<dbReference type="Proteomes" id="UP000663829">
    <property type="component" value="Unassembled WGS sequence"/>
</dbReference>
<gene>
    <name evidence="2" type="ORF">GPM918_LOCUS13093</name>
    <name evidence="3" type="ORF">SRO942_LOCUS13093</name>
</gene>
<reference evidence="2" key="1">
    <citation type="submission" date="2021-02" db="EMBL/GenBank/DDBJ databases">
        <authorList>
            <person name="Nowell W R."/>
        </authorList>
    </citation>
    <scope>NUCLEOTIDE SEQUENCE</scope>
</reference>
<protein>
    <submittedName>
        <fullName evidence="2">Uncharacterized protein</fullName>
    </submittedName>
</protein>
<dbReference type="OrthoDB" id="10046728at2759"/>
<dbReference type="Proteomes" id="UP000681722">
    <property type="component" value="Unassembled WGS sequence"/>
</dbReference>
<keyword evidence="4" id="KW-1185">Reference proteome</keyword>
<name>A0A814FSR5_9BILA</name>
<evidence type="ECO:0000313" key="4">
    <source>
        <dbReference type="Proteomes" id="UP000663829"/>
    </source>
</evidence>
<evidence type="ECO:0000313" key="2">
    <source>
        <dbReference type="EMBL" id="CAF0987788.1"/>
    </source>
</evidence>
<accession>A0A814FSR5</accession>
<evidence type="ECO:0000256" key="1">
    <source>
        <dbReference type="SAM" id="Phobius"/>
    </source>
</evidence>
<feature type="transmembrane region" description="Helical" evidence="1">
    <location>
        <begin position="29"/>
        <end position="48"/>
    </location>
</feature>
<dbReference type="EMBL" id="CAJNOQ010002954">
    <property type="protein sequence ID" value="CAF0987788.1"/>
    <property type="molecule type" value="Genomic_DNA"/>
</dbReference>
<dbReference type="AlphaFoldDB" id="A0A814FSR5"/>
<proteinExistence type="predicted"/>
<organism evidence="2 4">
    <name type="scientific">Didymodactylos carnosus</name>
    <dbReference type="NCBI Taxonomy" id="1234261"/>
    <lineage>
        <taxon>Eukaryota</taxon>
        <taxon>Metazoa</taxon>
        <taxon>Spiralia</taxon>
        <taxon>Gnathifera</taxon>
        <taxon>Rotifera</taxon>
        <taxon>Eurotatoria</taxon>
        <taxon>Bdelloidea</taxon>
        <taxon>Philodinida</taxon>
        <taxon>Philodinidae</taxon>
        <taxon>Didymodactylos</taxon>
    </lineage>
</organism>
<keyword evidence="1" id="KW-0472">Membrane</keyword>
<keyword evidence="1" id="KW-0812">Transmembrane</keyword>
<comment type="caution">
    <text evidence="2">The sequence shown here is derived from an EMBL/GenBank/DDBJ whole genome shotgun (WGS) entry which is preliminary data.</text>
</comment>
<keyword evidence="1" id="KW-1133">Transmembrane helix</keyword>